<keyword evidence="10" id="KW-0862">Zinc</keyword>
<dbReference type="InterPro" id="IPR011249">
    <property type="entry name" value="Metalloenz_LuxS/M16"/>
</dbReference>
<comment type="caution">
    <text evidence="16">The sequence shown here is derived from an EMBL/GenBank/DDBJ whole genome shotgun (WGS) entry which is preliminary data.</text>
</comment>
<evidence type="ECO:0000259" key="15">
    <source>
        <dbReference type="SMART" id="SM01264"/>
    </source>
</evidence>
<name>A0A0V1PRD1_9ASCO</name>
<keyword evidence="11" id="KW-0482">Metalloprotease</keyword>
<evidence type="ECO:0000313" key="17">
    <source>
        <dbReference type="Proteomes" id="UP000054251"/>
    </source>
</evidence>
<dbReference type="Proteomes" id="UP000054251">
    <property type="component" value="Unassembled WGS sequence"/>
</dbReference>
<keyword evidence="7 16" id="KW-0645">Protease</keyword>
<dbReference type="PANTHER" id="PTHR43016:SF13">
    <property type="entry name" value="PRESEQUENCE PROTEASE, MITOCHONDRIAL"/>
    <property type="match status" value="1"/>
</dbReference>
<dbReference type="OrthoDB" id="10250783at2759"/>
<dbReference type="Pfam" id="PF00675">
    <property type="entry name" value="Peptidase_M16"/>
    <property type="match status" value="1"/>
</dbReference>
<organism evidence="16 17">
    <name type="scientific">Debaryomyces fabryi</name>
    <dbReference type="NCBI Taxonomy" id="58627"/>
    <lineage>
        <taxon>Eukaryota</taxon>
        <taxon>Fungi</taxon>
        <taxon>Dikarya</taxon>
        <taxon>Ascomycota</taxon>
        <taxon>Saccharomycotina</taxon>
        <taxon>Pichiomycetes</taxon>
        <taxon>Debaryomycetaceae</taxon>
        <taxon>Debaryomyces</taxon>
    </lineage>
</organism>
<comment type="similarity">
    <text evidence="4">Belongs to the peptidase M16 family. PreP subfamily.</text>
</comment>
<dbReference type="InterPro" id="IPR013578">
    <property type="entry name" value="Peptidase_M16C_assoc"/>
</dbReference>
<dbReference type="GO" id="GO:0016485">
    <property type="term" value="P:protein processing"/>
    <property type="evidence" value="ECO:0007669"/>
    <property type="project" value="TreeGrafter"/>
</dbReference>
<feature type="domain" description="Peptidase M16C associated" evidence="15">
    <location>
        <begin position="517"/>
        <end position="770"/>
    </location>
</feature>
<dbReference type="InterPro" id="IPR007863">
    <property type="entry name" value="Peptidase_M16_C"/>
</dbReference>
<evidence type="ECO:0000256" key="7">
    <source>
        <dbReference type="ARBA" id="ARBA00022670"/>
    </source>
</evidence>
<evidence type="ECO:0000256" key="13">
    <source>
        <dbReference type="ARBA" id="ARBA00034552"/>
    </source>
</evidence>
<dbReference type="RefSeq" id="XP_015464887.1">
    <property type="nucleotide sequence ID" value="XM_015614282.1"/>
</dbReference>
<keyword evidence="8" id="KW-0479">Metal-binding</keyword>
<dbReference type="SMART" id="SM01264">
    <property type="entry name" value="M16C_associated"/>
    <property type="match status" value="1"/>
</dbReference>
<dbReference type="EMBL" id="LMYN01000212">
    <property type="protein sequence ID" value="KRZ98784.1"/>
    <property type="molecule type" value="Genomic_DNA"/>
</dbReference>
<evidence type="ECO:0000256" key="12">
    <source>
        <dbReference type="ARBA" id="ARBA00023128"/>
    </source>
</evidence>
<proteinExistence type="inferred from homology"/>
<dbReference type="InterPro" id="IPR011765">
    <property type="entry name" value="Pept_M16_N"/>
</dbReference>
<comment type="function">
    <text evidence="14">Degrades mitochondrial transit peptides after their cleavage in the intermembrane space or in the matrix, and presequence peptides; clearance of these peptides is required to keep the presequence processing machinery running. Preferentially cleaves the N-terminal side of paired basic amino acid residues. Also degrades other unstructured peptides. May function as an ATP-dependent peptidase as opposed to a metalloendopeptidase.</text>
</comment>
<evidence type="ECO:0000256" key="10">
    <source>
        <dbReference type="ARBA" id="ARBA00022833"/>
    </source>
</evidence>
<sequence>MLRLANRVSRKESGNLGITQLKRRPMATSGVTQGEILSKYPIGLNMHGYVIEQVQPIPEFSLVAVRLKHSRTGSEHLHLDTPNDKNNVFLVAFKTNAPDATGVPHILEHTTLCGSFKYPVRDPFFKMLNRSLSNFMNAMTGHDYTYYPFATTNAKDFENLMDVYLSSVFEPLLTHESFMQEGWRLENSDLSDPKSPIIFKGVVYNEMKGQYSNSAYYYWIKFQEAIYGSLNNSGGNPNNITDLRYEDLVDFHSSNYHPSNSKTFTYGNIELVNHLNKLNEFFDFFGSRGVRSNVRKPIFDLNPNYKSDVTVKGPVDTMSGKPIEEQYKSSVTWVIGNPLDESKQYEVFKWKVLSSLLCDGHNSPFYQELIEKEYGEDFSVNYGLDSTTALLSFTIGLNNLTLEKAKNLEGKVHEIFVLKIVPELQKGKESAFSDRIEAILHQIELNFKKHKPEFGLGLLSSVVSTWVNGLNPVKSLQVDHILNRFKEDYKLNGLKMFQDLLEETVFRDSTPKFKFTMEPDESFGKNLSSEETERLQTKVEALTEEDKEVIFKRSVELSEKQKKEEDVSVLPTLTVKDIPREGDFYSLDFANVNSKKLQKRIVDTNGLIYMNAIKDISYLPSKYYKYLPLFNCCLTNLAGTSKTPITELETKIQKLTGGVSFNVSVKTDPFDISKTNMKFMLSGMALKDKSQHVYDLWYEILTGTKFNPQDEQVVDKLFTLVKNLGQNQMNTIADSGHSYANSHGNSQLTPTKYIHNLIGGIGQVSFILDLNRKLDTEGREFLINELLPALKDIQHHLVDGFTDGNQSGFEYSLVGDNESVVDNEKMVRKFDDLLKSNTNPVVGVNELSSLISQFNTNKLGLNNNGHNTLIDLPFQVGYASLAKLGAAYTTKDGAALRVLSQLLTFKHLHSVIREANGAYGGGLLFDGLGGCLNFYSYRDPNPLKSVESFRDSPSVALGKMLDSENGGWGPKDLQEAKLTIFQGVDAPSHISLQGSLDFLEHITDEMRQERRERFLDVSYEDLKNVTEKYLLNGTTDVVTVIGDNEILNIDPNDSQWNIKKLTA</sequence>
<dbReference type="FunFam" id="3.30.830.10:FF:000009">
    <property type="entry name" value="Presequence protease, mitochondrial"/>
    <property type="match status" value="1"/>
</dbReference>
<evidence type="ECO:0000256" key="1">
    <source>
        <dbReference type="ARBA" id="ARBA00001947"/>
    </source>
</evidence>
<dbReference type="Pfam" id="PF05193">
    <property type="entry name" value="Peptidase_M16_C"/>
    <property type="match status" value="1"/>
</dbReference>
<evidence type="ECO:0000256" key="14">
    <source>
        <dbReference type="ARBA" id="ARBA00045897"/>
    </source>
</evidence>
<comment type="cofactor">
    <cofactor evidence="1">
        <name>Zn(2+)</name>
        <dbReference type="ChEBI" id="CHEBI:29105"/>
    </cofactor>
</comment>
<dbReference type="Pfam" id="PF22516">
    <property type="entry name" value="PreP_C"/>
    <property type="match status" value="1"/>
</dbReference>
<accession>A0A0V1PRD1</accession>
<keyword evidence="12" id="KW-0496">Mitochondrion</keyword>
<dbReference type="GO" id="GO:0004222">
    <property type="term" value="F:metalloendopeptidase activity"/>
    <property type="evidence" value="ECO:0007669"/>
    <property type="project" value="TreeGrafter"/>
</dbReference>
<evidence type="ECO:0000256" key="6">
    <source>
        <dbReference type="ARBA" id="ARBA00020167"/>
    </source>
</evidence>
<dbReference type="InterPro" id="IPR055130">
    <property type="entry name" value="PreP_C"/>
</dbReference>
<protein>
    <recommendedName>
        <fullName evidence="6">Presequence protease, mitochondrial</fullName>
    </recommendedName>
    <alternativeName>
        <fullName evidence="13">Pitrilysin metalloproteinase</fullName>
    </alternativeName>
</protein>
<dbReference type="GO" id="GO:0005758">
    <property type="term" value="C:mitochondrial intermembrane space"/>
    <property type="evidence" value="ECO:0007669"/>
    <property type="project" value="UniProtKB-SubCell"/>
</dbReference>
<keyword evidence="9" id="KW-0378">Hydrolase</keyword>
<evidence type="ECO:0000256" key="4">
    <source>
        <dbReference type="ARBA" id="ARBA00007575"/>
    </source>
</evidence>
<evidence type="ECO:0000256" key="9">
    <source>
        <dbReference type="ARBA" id="ARBA00022801"/>
    </source>
</evidence>
<evidence type="ECO:0000256" key="11">
    <source>
        <dbReference type="ARBA" id="ARBA00023049"/>
    </source>
</evidence>
<comment type="subunit">
    <text evidence="5">Monomer and homodimer; homodimerization is induced by binding of the substrate.</text>
</comment>
<evidence type="ECO:0000256" key="5">
    <source>
        <dbReference type="ARBA" id="ARBA00011853"/>
    </source>
</evidence>
<reference evidence="16 17" key="1">
    <citation type="submission" date="2015-11" db="EMBL/GenBank/DDBJ databases">
        <title>The genome of Debaryomyces fabryi.</title>
        <authorList>
            <person name="Tafer H."/>
            <person name="Lopandic K."/>
        </authorList>
    </citation>
    <scope>NUCLEOTIDE SEQUENCE [LARGE SCALE GENOMIC DNA]</scope>
    <source>
        <strain evidence="16 17">CBS 789</strain>
    </source>
</reference>
<evidence type="ECO:0000256" key="8">
    <source>
        <dbReference type="ARBA" id="ARBA00022723"/>
    </source>
</evidence>
<dbReference type="GO" id="GO:0005759">
    <property type="term" value="C:mitochondrial matrix"/>
    <property type="evidence" value="ECO:0007669"/>
    <property type="project" value="UniProtKB-SubCell"/>
</dbReference>
<dbReference type="SUPFAM" id="SSF63411">
    <property type="entry name" value="LuxS/MPP-like metallohydrolase"/>
    <property type="match status" value="4"/>
</dbReference>
<dbReference type="GeneID" id="26842462"/>
<dbReference type="FunFam" id="3.30.830.10:FF:000011">
    <property type="entry name" value="Presequence protease, mitochondrial"/>
    <property type="match status" value="1"/>
</dbReference>
<dbReference type="AlphaFoldDB" id="A0A0V1PRD1"/>
<evidence type="ECO:0000313" key="16">
    <source>
        <dbReference type="EMBL" id="KRZ98784.1"/>
    </source>
</evidence>
<dbReference type="GO" id="GO:0046872">
    <property type="term" value="F:metal ion binding"/>
    <property type="evidence" value="ECO:0007669"/>
    <property type="project" value="UniProtKB-KW"/>
</dbReference>
<keyword evidence="17" id="KW-1185">Reference proteome</keyword>
<dbReference type="PANTHER" id="PTHR43016">
    <property type="entry name" value="PRESEQUENCE PROTEASE"/>
    <property type="match status" value="1"/>
</dbReference>
<dbReference type="Gene3D" id="3.30.830.10">
    <property type="entry name" value="Metalloenzyme, LuxS/M16 peptidase-like"/>
    <property type="match status" value="4"/>
</dbReference>
<evidence type="ECO:0000256" key="2">
    <source>
        <dbReference type="ARBA" id="ARBA00004305"/>
    </source>
</evidence>
<gene>
    <name evidence="16" type="ORF">AC631_05453</name>
</gene>
<dbReference type="Pfam" id="PF08367">
    <property type="entry name" value="M16C_assoc"/>
    <property type="match status" value="1"/>
</dbReference>
<evidence type="ECO:0000256" key="3">
    <source>
        <dbReference type="ARBA" id="ARBA00004569"/>
    </source>
</evidence>
<comment type="subcellular location">
    <subcellularLocation>
        <location evidence="3">Mitochondrion intermembrane space</location>
    </subcellularLocation>
    <subcellularLocation>
        <location evidence="2">Mitochondrion matrix</location>
    </subcellularLocation>
</comment>